<gene>
    <name evidence="2" type="ORF">SCAR479_02878</name>
</gene>
<evidence type="ECO:0000313" key="2">
    <source>
        <dbReference type="EMBL" id="KAK9780241.1"/>
    </source>
</evidence>
<protein>
    <submittedName>
        <fullName evidence="2">Uncharacterized protein</fullName>
    </submittedName>
</protein>
<evidence type="ECO:0000256" key="1">
    <source>
        <dbReference type="SAM" id="MobiDB-lite"/>
    </source>
</evidence>
<keyword evidence="3" id="KW-1185">Reference proteome</keyword>
<feature type="region of interest" description="Disordered" evidence="1">
    <location>
        <begin position="105"/>
        <end position="126"/>
    </location>
</feature>
<feature type="compositionally biased region" description="Polar residues" evidence="1">
    <location>
        <begin position="105"/>
        <end position="121"/>
    </location>
</feature>
<comment type="caution">
    <text evidence="2">The sequence shown here is derived from an EMBL/GenBank/DDBJ whole genome shotgun (WGS) entry which is preliminary data.</text>
</comment>
<organism evidence="2 3">
    <name type="scientific">Seiridium cardinale</name>
    <dbReference type="NCBI Taxonomy" id="138064"/>
    <lineage>
        <taxon>Eukaryota</taxon>
        <taxon>Fungi</taxon>
        <taxon>Dikarya</taxon>
        <taxon>Ascomycota</taxon>
        <taxon>Pezizomycotina</taxon>
        <taxon>Sordariomycetes</taxon>
        <taxon>Xylariomycetidae</taxon>
        <taxon>Amphisphaeriales</taxon>
        <taxon>Sporocadaceae</taxon>
        <taxon>Seiridium</taxon>
    </lineage>
</organism>
<accession>A0ABR2Y2G7</accession>
<name>A0ABR2Y2G7_9PEZI</name>
<dbReference type="Proteomes" id="UP001465668">
    <property type="component" value="Unassembled WGS sequence"/>
</dbReference>
<sequence>MADFSADGHVPCSCDFQHKPSPLIDEINGVADGLNAASPLAQPRSISLDDALLLGRRLALEWERANGCFNVEDHLDLAALRIMASTIEKILKLYEVLLEGTLSNQQPHATGQTGNLSQPAGQSPPARLQLTAVPTSLGSLKLNEEEGCIVAQEALRHMVARLGDMLKDVEEESSHVNDDDNDSKAEVREDVRRARDLMLRLLGRIPR</sequence>
<dbReference type="EMBL" id="JARVKM010000007">
    <property type="protein sequence ID" value="KAK9780241.1"/>
    <property type="molecule type" value="Genomic_DNA"/>
</dbReference>
<reference evidence="2 3" key="1">
    <citation type="submission" date="2024-02" db="EMBL/GenBank/DDBJ databases">
        <title>First draft genome assembly of two strains of Seiridium cardinale.</title>
        <authorList>
            <person name="Emiliani G."/>
            <person name="Scali E."/>
        </authorList>
    </citation>
    <scope>NUCLEOTIDE SEQUENCE [LARGE SCALE GENOMIC DNA]</scope>
    <source>
        <strain evidence="2 3">BM-138-000479</strain>
    </source>
</reference>
<evidence type="ECO:0000313" key="3">
    <source>
        <dbReference type="Proteomes" id="UP001465668"/>
    </source>
</evidence>
<proteinExistence type="predicted"/>